<feature type="transmembrane region" description="Helical" evidence="1">
    <location>
        <begin position="131"/>
        <end position="149"/>
    </location>
</feature>
<organism evidence="2 3">
    <name type="scientific">Oceanobacillus sojae</name>
    <dbReference type="NCBI Taxonomy" id="582851"/>
    <lineage>
        <taxon>Bacteria</taxon>
        <taxon>Bacillati</taxon>
        <taxon>Bacillota</taxon>
        <taxon>Bacilli</taxon>
        <taxon>Bacillales</taxon>
        <taxon>Bacillaceae</taxon>
        <taxon>Oceanobacillus</taxon>
    </lineage>
</organism>
<dbReference type="AlphaFoldDB" id="A0A511ZN07"/>
<keyword evidence="1" id="KW-0472">Membrane</keyword>
<feature type="transmembrane region" description="Helical" evidence="1">
    <location>
        <begin position="329"/>
        <end position="351"/>
    </location>
</feature>
<dbReference type="EMBL" id="BJYM01000015">
    <property type="protein sequence ID" value="GEN88769.1"/>
    <property type="molecule type" value="Genomic_DNA"/>
</dbReference>
<keyword evidence="1" id="KW-1133">Transmembrane helix</keyword>
<dbReference type="RefSeq" id="WP_147211668.1">
    <property type="nucleotide sequence ID" value="NZ_BJYM01000015.1"/>
</dbReference>
<evidence type="ECO:0000256" key="1">
    <source>
        <dbReference type="SAM" id="Phobius"/>
    </source>
</evidence>
<sequence>MTLLWINLAIVFLCALSARYFAKLVPITNSGLTIHIKPNKLLVFGALLSLILVSGLRAGIGDTFNYRNIFEKNDFTWEYITSEKDIGFGILQMIIKNYISADSQMLILITALITNLLIVLVLYKYSRLVELSLYVYITGGLFLVSMNGMRQLLAAAIAFTAIKFLIDGSFFRYALIVIFASFFHQSALILLPMYFLVRFKAWSKTAIVFISFSVIVVLGYEQFTALLFTALEDSQYSAYDEFAEGGANIIRVVVEASPLFVAFLGRKKLQKIFSDSDFIVNMSLVGLVFMVFSTQEWIFARVSIYFQLYQLILISWLPKLFREKDQKIIYLILIISYFAFYYYEAVITLKINYVSDFLTL</sequence>
<feature type="transmembrane region" description="Helical" evidence="1">
    <location>
        <begin position="201"/>
        <end position="220"/>
    </location>
</feature>
<feature type="transmembrane region" description="Helical" evidence="1">
    <location>
        <begin position="272"/>
        <end position="292"/>
    </location>
</feature>
<feature type="transmembrane region" description="Helical" evidence="1">
    <location>
        <begin position="41"/>
        <end position="60"/>
    </location>
</feature>
<dbReference type="STRING" id="582851.GCA_900162665_01367"/>
<gene>
    <name evidence="2" type="primary">epsG</name>
    <name evidence="2" type="ORF">OSO01_35080</name>
</gene>
<name>A0A511ZN07_9BACI</name>
<feature type="transmembrane region" description="Helical" evidence="1">
    <location>
        <begin position="170"/>
        <end position="195"/>
    </location>
</feature>
<dbReference type="Pfam" id="PF14897">
    <property type="entry name" value="EpsG"/>
    <property type="match status" value="1"/>
</dbReference>
<accession>A0A511ZN07</accession>
<keyword evidence="3" id="KW-1185">Reference proteome</keyword>
<proteinExistence type="predicted"/>
<protein>
    <submittedName>
        <fullName evidence="2">Transmembrane protein EpsG</fullName>
    </submittedName>
</protein>
<dbReference type="Proteomes" id="UP000321558">
    <property type="component" value="Unassembled WGS sequence"/>
</dbReference>
<dbReference type="OrthoDB" id="1649543at2"/>
<comment type="caution">
    <text evidence="2">The sequence shown here is derived from an EMBL/GenBank/DDBJ whole genome shotgun (WGS) entry which is preliminary data.</text>
</comment>
<evidence type="ECO:0000313" key="3">
    <source>
        <dbReference type="Proteomes" id="UP000321558"/>
    </source>
</evidence>
<evidence type="ECO:0000313" key="2">
    <source>
        <dbReference type="EMBL" id="GEN88769.1"/>
    </source>
</evidence>
<feature type="transmembrane region" description="Helical" evidence="1">
    <location>
        <begin position="105"/>
        <end position="125"/>
    </location>
</feature>
<reference evidence="2 3" key="1">
    <citation type="submission" date="2019-07" db="EMBL/GenBank/DDBJ databases">
        <title>Whole genome shotgun sequence of Oceanobacillus sojae NBRC 105379.</title>
        <authorList>
            <person name="Hosoyama A."/>
            <person name="Uohara A."/>
            <person name="Ohji S."/>
            <person name="Ichikawa N."/>
        </authorList>
    </citation>
    <scope>NUCLEOTIDE SEQUENCE [LARGE SCALE GENOMIC DNA]</scope>
    <source>
        <strain evidence="2 3">NBRC 105379</strain>
    </source>
</reference>
<feature type="transmembrane region" description="Helical" evidence="1">
    <location>
        <begin position="298"/>
        <end position="317"/>
    </location>
</feature>
<keyword evidence="1 2" id="KW-0812">Transmembrane</keyword>
<dbReference type="InterPro" id="IPR049458">
    <property type="entry name" value="EpsG-like"/>
</dbReference>